<evidence type="ECO:0000313" key="2">
    <source>
        <dbReference type="Proteomes" id="UP001432322"/>
    </source>
</evidence>
<evidence type="ECO:0008006" key="3">
    <source>
        <dbReference type="Google" id="ProtNLM"/>
    </source>
</evidence>
<dbReference type="AlphaFoldDB" id="A0AAV5W3H6"/>
<sequence length="117" mass="13186">KCCKISSRIFEEIVKRMPNLVLQSIKFTNIRLTNVAISQFDSAVNQNVPRLILDRSGILEHNLNYMIIAFKSTDILATKSFFEYTISQYDILLGMSEGCAEGESLRLIIEAGGKLPE</sequence>
<proteinExistence type="predicted"/>
<keyword evidence="2" id="KW-1185">Reference proteome</keyword>
<feature type="non-terminal residue" evidence="1">
    <location>
        <position position="1"/>
    </location>
</feature>
<evidence type="ECO:0000313" key="1">
    <source>
        <dbReference type="EMBL" id="GMT26366.1"/>
    </source>
</evidence>
<feature type="non-terminal residue" evidence="1">
    <location>
        <position position="117"/>
    </location>
</feature>
<name>A0AAV5W3H6_9BILA</name>
<accession>A0AAV5W3H6</accession>
<organism evidence="1 2">
    <name type="scientific">Pristionchus fissidentatus</name>
    <dbReference type="NCBI Taxonomy" id="1538716"/>
    <lineage>
        <taxon>Eukaryota</taxon>
        <taxon>Metazoa</taxon>
        <taxon>Ecdysozoa</taxon>
        <taxon>Nematoda</taxon>
        <taxon>Chromadorea</taxon>
        <taxon>Rhabditida</taxon>
        <taxon>Rhabditina</taxon>
        <taxon>Diplogasteromorpha</taxon>
        <taxon>Diplogasteroidea</taxon>
        <taxon>Neodiplogasteridae</taxon>
        <taxon>Pristionchus</taxon>
    </lineage>
</organism>
<dbReference type="Proteomes" id="UP001432322">
    <property type="component" value="Unassembled WGS sequence"/>
</dbReference>
<dbReference type="EMBL" id="BTSY01000005">
    <property type="protein sequence ID" value="GMT26366.1"/>
    <property type="molecule type" value="Genomic_DNA"/>
</dbReference>
<comment type="caution">
    <text evidence="1">The sequence shown here is derived from an EMBL/GenBank/DDBJ whole genome shotgun (WGS) entry which is preliminary data.</text>
</comment>
<protein>
    <recommendedName>
        <fullName evidence="3">Receptor L-domain domain-containing protein</fullName>
    </recommendedName>
</protein>
<gene>
    <name evidence="1" type="ORF">PFISCL1PPCAC_17663</name>
</gene>
<reference evidence="1" key="1">
    <citation type="submission" date="2023-10" db="EMBL/GenBank/DDBJ databases">
        <title>Genome assembly of Pristionchus species.</title>
        <authorList>
            <person name="Yoshida K."/>
            <person name="Sommer R.J."/>
        </authorList>
    </citation>
    <scope>NUCLEOTIDE SEQUENCE</scope>
    <source>
        <strain evidence="1">RS5133</strain>
    </source>
</reference>